<keyword evidence="2" id="KW-0238">DNA-binding</keyword>
<dbReference type="GO" id="GO:0008270">
    <property type="term" value="F:zinc ion binding"/>
    <property type="evidence" value="ECO:0007669"/>
    <property type="project" value="InterPro"/>
</dbReference>
<evidence type="ECO:0000256" key="4">
    <source>
        <dbReference type="ARBA" id="ARBA00023242"/>
    </source>
</evidence>
<keyword evidence="3" id="KW-0804">Transcription</keyword>
<evidence type="ECO:0000256" key="2">
    <source>
        <dbReference type="ARBA" id="ARBA00023125"/>
    </source>
</evidence>
<dbReference type="GO" id="GO:0000981">
    <property type="term" value="F:DNA-binding transcription factor activity, RNA polymerase II-specific"/>
    <property type="evidence" value="ECO:0007669"/>
    <property type="project" value="TreeGrafter"/>
</dbReference>
<evidence type="ECO:0000256" key="1">
    <source>
        <dbReference type="ARBA" id="ARBA00023015"/>
    </source>
</evidence>
<dbReference type="InterPro" id="IPR050675">
    <property type="entry name" value="OAF3"/>
</dbReference>
<name>A0A8F3AI69_CANAR</name>
<dbReference type="GO" id="GO:0006351">
    <property type="term" value="P:DNA-templated transcription"/>
    <property type="evidence" value="ECO:0007669"/>
    <property type="project" value="InterPro"/>
</dbReference>
<feature type="domain" description="Xylanolytic transcriptional activator regulatory" evidence="6">
    <location>
        <begin position="518"/>
        <end position="673"/>
    </location>
</feature>
<feature type="region of interest" description="Disordered" evidence="5">
    <location>
        <begin position="216"/>
        <end position="240"/>
    </location>
</feature>
<evidence type="ECO:0000256" key="3">
    <source>
        <dbReference type="ARBA" id="ARBA00023163"/>
    </source>
</evidence>
<dbReference type="PANTHER" id="PTHR31069">
    <property type="entry name" value="OLEATE-ACTIVATED TRANSCRIPTION FACTOR 1-RELATED"/>
    <property type="match status" value="1"/>
</dbReference>
<dbReference type="AlphaFoldDB" id="A0A8F3AI69"/>
<reference evidence="7" key="1">
    <citation type="submission" date="2021-06" db="EMBL/GenBank/DDBJ databases">
        <title>Candida auris outbreak in lebanese hospital.</title>
        <authorList>
            <person name="Finianos M."/>
        </authorList>
    </citation>
    <scope>NUCLEOTIDE SEQUENCE</scope>
    <source>
        <strain evidence="7">CA7LBN</strain>
    </source>
</reference>
<gene>
    <name evidence="7" type="ORF">CA7LBN_004446</name>
</gene>
<dbReference type="PANTHER" id="PTHR31069:SF12">
    <property type="entry name" value="TRANSCRIPTION FACTOR DOMAIN-CONTAINING PROTEIN"/>
    <property type="match status" value="1"/>
</dbReference>
<sequence>MILSKYQSVSSATWPPLQKPDSTLFENGLVESSSSNWASLPFLGFNVSRESQQQSSEELENLVSLSFLDDCSGDVGPKKCDVVPLSQKVGAFWKRSLHNVKTSFERQVGNKYREMSSESLFLDVPSKQTFKKRRFLWKDLPMEQFVPHDGTHGEIVFSVTSESAFTSSAKSSTNTAQQNGKSEALNETNVSCPRPIVRDLKLREFHLKPTHLCAYTDLDNSPSKEESEEKSPKTPENFSNAPTVYLAPITAAKVLSGFEGFESVVGVNPLNSPSEKISFFSDYSSMSYDPDTQEEMNHGPFSWHSIVRVDPALADVWNFILNNKPTKKVKVPSVYTRGIPKDAPLQVLDKIRKHSEQRFDPANAKLRSQNIPLGLTFKDPFRNKTEASYEERLLAILPPKNILWSHIDRFFHYIYPFYPFLDEQHFRLNVERILGPPDYSLTAIRSLNIDGRIDLTIIGILCIVLRMSYLSLISNDPSENTDVIKRGISGIDNKDSQLLQSPIGIEFVDFSRFCLNQYQVSNRASLGVVQLVVYMRIYMEAAPEDPDGPGRDSHQVNNGILLQLAYSIGLNREPDKMMDTLNNPKLNNVRRKLWMFVSHRDYTNSIKFGTPFTSSAYFSDTKFPFLDLTNSNSVSDSIVEQSIQPLERLMPLIKDVLKSILFMNEDTSIAEFINNLNQLEVYLFENYGTMRTFHEAFHETDAKSLVQSLKLQYYVPLQIFILSCYFRLFLLYESQKLTHLAFFYLKKMLVIMCTENITYITTMLEKPHPYYRHAYQFAMNPHLEYFMHKCVGFYAAIISRLGYQIVEMPENDYKLRHLKVLMRSLSRCCKVCLLGIHKINHRYCYAWRIGTTFTYIIRVLASEGYYKRHFNKNTELVVPKLQFSEEQFVDLIKIAQVPIKNIDLSLFEVYWRTVADLIKLGQNDSKDGPNSTLFNPLNSKIVFGGEPENISDLGVGSGESHFPIPTDEFSSENYFPNFDFQSSLTDVMGTFFEGPESYFDSFISIPRNQVVDDYGLGGRLP</sequence>
<dbReference type="CDD" id="cd12148">
    <property type="entry name" value="fungal_TF_MHR"/>
    <property type="match status" value="1"/>
</dbReference>
<feature type="compositionally biased region" description="Basic and acidic residues" evidence="5">
    <location>
        <begin position="222"/>
        <end position="233"/>
    </location>
</feature>
<dbReference type="EMBL" id="CP076754">
    <property type="protein sequence ID" value="QWW25559.1"/>
    <property type="molecule type" value="Genomic_DNA"/>
</dbReference>
<dbReference type="GO" id="GO:0045944">
    <property type="term" value="P:positive regulation of transcription by RNA polymerase II"/>
    <property type="evidence" value="ECO:0007669"/>
    <property type="project" value="TreeGrafter"/>
</dbReference>
<evidence type="ECO:0000259" key="6">
    <source>
        <dbReference type="Pfam" id="PF04082"/>
    </source>
</evidence>
<evidence type="ECO:0000256" key="5">
    <source>
        <dbReference type="SAM" id="MobiDB-lite"/>
    </source>
</evidence>
<organism evidence="7">
    <name type="scientific">Candidozyma auris</name>
    <name type="common">Yeast</name>
    <name type="synonym">Candida auris</name>
    <dbReference type="NCBI Taxonomy" id="498019"/>
    <lineage>
        <taxon>Eukaryota</taxon>
        <taxon>Fungi</taxon>
        <taxon>Dikarya</taxon>
        <taxon>Ascomycota</taxon>
        <taxon>Saccharomycotina</taxon>
        <taxon>Pichiomycetes</taxon>
        <taxon>Metschnikowiaceae</taxon>
        <taxon>Candidozyma</taxon>
    </lineage>
</organism>
<feature type="compositionally biased region" description="Polar residues" evidence="5">
    <location>
        <begin position="177"/>
        <end position="187"/>
    </location>
</feature>
<proteinExistence type="predicted"/>
<protein>
    <recommendedName>
        <fullName evidence="6">Xylanolytic transcriptional activator regulatory domain-containing protein</fullName>
    </recommendedName>
</protein>
<accession>A0A8F3AI69</accession>
<evidence type="ECO:0000313" key="7">
    <source>
        <dbReference type="EMBL" id="QWW25559.1"/>
    </source>
</evidence>
<keyword evidence="1" id="KW-0805">Transcription regulation</keyword>
<dbReference type="InterPro" id="IPR007219">
    <property type="entry name" value="XnlR_reg_dom"/>
</dbReference>
<keyword evidence="4" id="KW-0539">Nucleus</keyword>
<dbReference type="GO" id="GO:0000978">
    <property type="term" value="F:RNA polymerase II cis-regulatory region sequence-specific DNA binding"/>
    <property type="evidence" value="ECO:0007669"/>
    <property type="project" value="TreeGrafter"/>
</dbReference>
<feature type="region of interest" description="Disordered" evidence="5">
    <location>
        <begin position="168"/>
        <end position="187"/>
    </location>
</feature>
<dbReference type="Proteomes" id="UP000825438">
    <property type="component" value="Chromosome VI"/>
</dbReference>
<dbReference type="Pfam" id="PF04082">
    <property type="entry name" value="Fungal_trans"/>
    <property type="match status" value="1"/>
</dbReference>
<dbReference type="GO" id="GO:0005634">
    <property type="term" value="C:nucleus"/>
    <property type="evidence" value="ECO:0007669"/>
    <property type="project" value="TreeGrafter"/>
</dbReference>